<feature type="region of interest" description="Disordered" evidence="5">
    <location>
        <begin position="269"/>
        <end position="360"/>
    </location>
</feature>
<evidence type="ECO:0000313" key="8">
    <source>
        <dbReference type="Proteomes" id="UP001165090"/>
    </source>
</evidence>
<sequence>MFLLIAKDPMRFSPHNSRMSGMTALTLGTRAIRATPSTRHVSTIDWSYYSPFACKSDPRGRTKWYGLYTEEQYQAQRQSEERARWAASVRTLTNHQSQISWSDSPLDPPALLGGVTVVIISPRKPVSVGTVARACGSFECEDLRIVMPRQESYITRRHAKSASKGAQYILYRAGHYASIADATADCDIRIAFTRWTQASSPHVCKVDINGLTSHPAVQRVITQPLQLPGGDAAANMPRPPPSAAWTEAAAVAAEAVEARLMTTAVRSAAGMSGSEASLDEGYDFGPQWRPQGPEQEQQQQCCRPSGTVDGSGGYSNGNGSGQTLGPNCSTSDSTSSSSGSGSSSNSSSSGSSSGSSTDVYRPPRVALVFGREELGMSDEEVDSCEVCCSIPIGRLQESLSLSHAISIALCALYQARLQHLSSSTDVAASPLPAVGLTAAVAIAAEGDVTRCATHAQPDRPTSIGPPSPSVPVDTAAVAAVGASELGMSVGCSDGTYSSCKAVPVSYIVDVSTGAVKAAAATGTAV</sequence>
<keyword evidence="8" id="KW-1185">Reference proteome</keyword>
<feature type="compositionally biased region" description="Low complexity" evidence="5">
    <location>
        <begin position="285"/>
        <end position="304"/>
    </location>
</feature>
<evidence type="ECO:0000259" key="6">
    <source>
        <dbReference type="Pfam" id="PF00588"/>
    </source>
</evidence>
<evidence type="ECO:0000313" key="7">
    <source>
        <dbReference type="EMBL" id="GLI59771.1"/>
    </source>
</evidence>
<dbReference type="InterPro" id="IPR001537">
    <property type="entry name" value="SpoU_MeTrfase"/>
</dbReference>
<dbReference type="InterPro" id="IPR004384">
    <property type="entry name" value="RNA_MeTrfase_TrmJ/LasT"/>
</dbReference>
<evidence type="ECO:0000256" key="5">
    <source>
        <dbReference type="SAM" id="MobiDB-lite"/>
    </source>
</evidence>
<evidence type="ECO:0000256" key="3">
    <source>
        <dbReference type="ARBA" id="ARBA00022679"/>
    </source>
</evidence>
<dbReference type="Gene3D" id="3.40.1280.10">
    <property type="match status" value="2"/>
</dbReference>
<accession>A0ABQ5RQS2</accession>
<keyword evidence="3" id="KW-0808">Transferase</keyword>
<feature type="compositionally biased region" description="Low complexity" evidence="5">
    <location>
        <begin position="329"/>
        <end position="357"/>
    </location>
</feature>
<gene>
    <name evidence="7" type="ORF">VaNZ11_001734</name>
</gene>
<organism evidence="7 8">
    <name type="scientific">Volvox africanus</name>
    <dbReference type="NCBI Taxonomy" id="51714"/>
    <lineage>
        <taxon>Eukaryota</taxon>
        <taxon>Viridiplantae</taxon>
        <taxon>Chlorophyta</taxon>
        <taxon>core chlorophytes</taxon>
        <taxon>Chlorophyceae</taxon>
        <taxon>CS clade</taxon>
        <taxon>Chlamydomonadales</taxon>
        <taxon>Volvocaceae</taxon>
        <taxon>Volvox</taxon>
    </lineage>
</organism>
<dbReference type="PANTHER" id="PTHR42786">
    <property type="entry name" value="TRNA/RRNA METHYLTRANSFERASE"/>
    <property type="match status" value="1"/>
</dbReference>
<comment type="similarity">
    <text evidence="1">Belongs to the class IV-like SAM-binding methyltransferase superfamily. RNA methyltransferase TrmH family.</text>
</comment>
<dbReference type="SUPFAM" id="SSF75217">
    <property type="entry name" value="alpha/beta knot"/>
    <property type="match status" value="2"/>
</dbReference>
<dbReference type="Pfam" id="PF00588">
    <property type="entry name" value="SpoU_methylase"/>
    <property type="match status" value="1"/>
</dbReference>
<feature type="domain" description="tRNA/rRNA methyltransferase SpoU type" evidence="6">
    <location>
        <begin position="358"/>
        <end position="409"/>
    </location>
</feature>
<keyword evidence="4" id="KW-0949">S-adenosyl-L-methionine</keyword>
<dbReference type="InterPro" id="IPR029028">
    <property type="entry name" value="Alpha/beta_knot_MTases"/>
</dbReference>
<keyword evidence="2" id="KW-0489">Methyltransferase</keyword>
<dbReference type="PANTHER" id="PTHR42786:SF2">
    <property type="entry name" value="TRNA (CYTIDINE_URIDINE-2'-O-)-METHYLTRANSFERASE TRMJ"/>
    <property type="match status" value="1"/>
</dbReference>
<protein>
    <recommendedName>
        <fullName evidence="6">tRNA/rRNA methyltransferase SpoU type domain-containing protein</fullName>
    </recommendedName>
</protein>
<dbReference type="Proteomes" id="UP001165090">
    <property type="component" value="Unassembled WGS sequence"/>
</dbReference>
<feature type="compositionally biased region" description="Gly residues" evidence="5">
    <location>
        <begin position="309"/>
        <end position="322"/>
    </location>
</feature>
<evidence type="ECO:0000256" key="2">
    <source>
        <dbReference type="ARBA" id="ARBA00022603"/>
    </source>
</evidence>
<dbReference type="InterPro" id="IPR029026">
    <property type="entry name" value="tRNA_m1G_MTases_N"/>
</dbReference>
<dbReference type="EMBL" id="BSDZ01000004">
    <property type="protein sequence ID" value="GLI59771.1"/>
    <property type="molecule type" value="Genomic_DNA"/>
</dbReference>
<reference evidence="7 8" key="1">
    <citation type="journal article" date="2023" name="IScience">
        <title>Expanded male sex-determining region conserved during the evolution of homothallism in the green alga Volvox.</title>
        <authorList>
            <person name="Yamamoto K."/>
            <person name="Matsuzaki R."/>
            <person name="Mahakham W."/>
            <person name="Heman W."/>
            <person name="Sekimoto H."/>
            <person name="Kawachi M."/>
            <person name="Minakuchi Y."/>
            <person name="Toyoda A."/>
            <person name="Nozaki H."/>
        </authorList>
    </citation>
    <scope>NUCLEOTIDE SEQUENCE [LARGE SCALE GENOMIC DNA]</scope>
    <source>
        <strain evidence="7 8">NIES-4468</strain>
    </source>
</reference>
<comment type="caution">
    <text evidence="7">The sequence shown here is derived from an EMBL/GenBank/DDBJ whole genome shotgun (WGS) entry which is preliminary data.</text>
</comment>
<evidence type="ECO:0000256" key="1">
    <source>
        <dbReference type="ARBA" id="ARBA00007228"/>
    </source>
</evidence>
<proteinExistence type="inferred from homology"/>
<evidence type="ECO:0000256" key="4">
    <source>
        <dbReference type="ARBA" id="ARBA00022691"/>
    </source>
</evidence>
<name>A0ABQ5RQS2_9CHLO</name>